<sequence length="118" mass="12753">MRVTLRSTGRRSAPGSLAIMFVMELTYTAPVERVDALLDAHIEWLDAQYAAGVFLASGRKNPRDGGVILAAGVDRAEIERIAAADPFSVEGVCAYRITEFYATKTADGIAAYRETLPS</sequence>
<dbReference type="SUPFAM" id="SSF54909">
    <property type="entry name" value="Dimeric alpha+beta barrel"/>
    <property type="match status" value="1"/>
</dbReference>
<accession>F2RF06</accession>
<dbReference type="EMBL" id="FR845719">
    <property type="protein sequence ID" value="CCA59691.1"/>
    <property type="molecule type" value="Genomic_DNA"/>
</dbReference>
<dbReference type="AlphaFoldDB" id="F2RF06"/>
<evidence type="ECO:0000256" key="1">
    <source>
        <dbReference type="ARBA" id="ARBA00007689"/>
    </source>
</evidence>
<dbReference type="KEGG" id="sve:SVEN_6405"/>
<evidence type="ECO:0000313" key="3">
    <source>
        <dbReference type="EMBL" id="CCA59691.1"/>
    </source>
</evidence>
<gene>
    <name evidence="3" type="ordered locus">SVEN_6405</name>
</gene>
<dbReference type="InterPro" id="IPR011008">
    <property type="entry name" value="Dimeric_a/b-barrel"/>
</dbReference>
<reference evidence="3 4" key="1">
    <citation type="journal article" date="2011" name="BMC Genomics">
        <title>Genome-wide analysis of the role of GlnR in Streptomyces venezuelae provides new insights into global nitrogen regulation in actinomycetes.</title>
        <authorList>
            <person name="Pullan S.T."/>
            <person name="Bibb M.J."/>
            <person name="Merrick M."/>
        </authorList>
    </citation>
    <scope>NUCLEOTIDE SEQUENCE [LARGE SCALE GENOMIC DNA]</scope>
    <source>
        <strain evidence="3">ATCC 10712</strain>
    </source>
</reference>
<name>F2RF06_STRVP</name>
<dbReference type="PATRIC" id="fig|953739.5.peg.1611"/>
<organism evidence="3 4">
    <name type="scientific">Streptomyces venezuelae (strain ATCC 10712 / CBS 650.69 / DSM 40230 / JCM 4526 / NBRC 13096 / PD 04745)</name>
    <dbReference type="NCBI Taxonomy" id="953739"/>
    <lineage>
        <taxon>Bacteria</taxon>
        <taxon>Bacillati</taxon>
        <taxon>Actinomycetota</taxon>
        <taxon>Actinomycetes</taxon>
        <taxon>Kitasatosporales</taxon>
        <taxon>Streptomycetaceae</taxon>
        <taxon>Streptomyces</taxon>
    </lineage>
</organism>
<feature type="domain" description="YCII-related" evidence="2">
    <location>
        <begin position="20"/>
        <end position="100"/>
    </location>
</feature>
<dbReference type="PANTHER" id="PTHR37828:SF1">
    <property type="entry name" value="YCII-RELATED DOMAIN-CONTAINING PROTEIN"/>
    <property type="match status" value="1"/>
</dbReference>
<dbReference type="Pfam" id="PF03795">
    <property type="entry name" value="YCII"/>
    <property type="match status" value="1"/>
</dbReference>
<dbReference type="PANTHER" id="PTHR37828">
    <property type="entry name" value="GSR2449 PROTEIN"/>
    <property type="match status" value="1"/>
</dbReference>
<evidence type="ECO:0000259" key="2">
    <source>
        <dbReference type="Pfam" id="PF03795"/>
    </source>
</evidence>
<dbReference type="Gene3D" id="3.30.70.1060">
    <property type="entry name" value="Dimeric alpha+beta barrel"/>
    <property type="match status" value="1"/>
</dbReference>
<comment type="similarity">
    <text evidence="1">Belongs to the YciI family.</text>
</comment>
<dbReference type="InterPro" id="IPR005545">
    <property type="entry name" value="YCII"/>
</dbReference>
<dbReference type="Proteomes" id="UP000006854">
    <property type="component" value="Chromosome"/>
</dbReference>
<dbReference type="HOGENOM" id="CLU_110355_6_1_11"/>
<proteinExistence type="inferred from homology"/>
<evidence type="ECO:0000313" key="4">
    <source>
        <dbReference type="Proteomes" id="UP000006854"/>
    </source>
</evidence>
<keyword evidence="4" id="KW-1185">Reference proteome</keyword>
<dbReference type="eggNOG" id="COG2350">
    <property type="taxonomic scope" value="Bacteria"/>
</dbReference>
<dbReference type="STRING" id="953739.SVEN_6405"/>
<protein>
    <recommendedName>
        <fullName evidence="2">YCII-related domain-containing protein</fullName>
    </recommendedName>
</protein>